<keyword evidence="5" id="KW-1185">Reference proteome</keyword>
<dbReference type="SMART" id="SM00420">
    <property type="entry name" value="HTH_DEOR"/>
    <property type="match status" value="1"/>
</dbReference>
<evidence type="ECO:0000313" key="5">
    <source>
        <dbReference type="Proteomes" id="UP000540989"/>
    </source>
</evidence>
<dbReference type="Gene3D" id="1.10.10.10">
    <property type="entry name" value="Winged helix-like DNA-binding domain superfamily/Winged helix DNA-binding domain"/>
    <property type="match status" value="1"/>
</dbReference>
<reference evidence="4 5" key="1">
    <citation type="submission" date="2020-08" db="EMBL/GenBank/DDBJ databases">
        <title>Genomic Encyclopedia of Type Strains, Phase IV (KMG-V): Genome sequencing to study the core and pangenomes of soil and plant-associated prokaryotes.</title>
        <authorList>
            <person name="Whitman W."/>
        </authorList>
    </citation>
    <scope>NUCLEOTIDE SEQUENCE [LARGE SCALE GENOMIC DNA]</scope>
    <source>
        <strain evidence="4 5">M8UP14</strain>
    </source>
</reference>
<protein>
    <submittedName>
        <fullName evidence="4">DeoR family transcriptional regulator of aga operon</fullName>
    </submittedName>
</protein>
<dbReference type="SUPFAM" id="SSF100950">
    <property type="entry name" value="NagB/RpiA/CoA transferase-like"/>
    <property type="match status" value="1"/>
</dbReference>
<dbReference type="RefSeq" id="WP_184213681.1">
    <property type="nucleotide sequence ID" value="NZ_JACHIP010000001.1"/>
</dbReference>
<accession>A0A7W7ZA13</accession>
<dbReference type="InterPro" id="IPR014036">
    <property type="entry name" value="DeoR-like_C"/>
</dbReference>
<keyword evidence="1" id="KW-0805">Transcription regulation</keyword>
<dbReference type="EMBL" id="JACHIP010000001">
    <property type="protein sequence ID" value="MBB5055963.1"/>
    <property type="molecule type" value="Genomic_DNA"/>
</dbReference>
<dbReference type="InterPro" id="IPR037171">
    <property type="entry name" value="NagB/RpiA_transferase-like"/>
</dbReference>
<dbReference type="InterPro" id="IPR036390">
    <property type="entry name" value="WH_DNA-bd_sf"/>
</dbReference>
<sequence>MTATKQDRATQILHLLLQKGKGSVEELALAVDASPASVRRDLIKLEERGLVNRRHGGAEVAGKMAYEPFRFDAAFPLREERFADEKRRIALSAAAMVADGETIALSPGTTTTQVARSLRHREGIHIVTSAVNIGMELSSLPNLRITLTGGAIRWPGSFSMVGATAFDSLQRLFFDKLFLGACGVHPKHGITVIESDEALILNEMVKHSKQVVVVADSSKIGMISAMQVCPIEQVQCIITDNSAEPGMLELFERQGVSVALV</sequence>
<dbReference type="SUPFAM" id="SSF46785">
    <property type="entry name" value="Winged helix' DNA-binding domain"/>
    <property type="match status" value="1"/>
</dbReference>
<evidence type="ECO:0000259" key="3">
    <source>
        <dbReference type="PROSITE" id="PS51000"/>
    </source>
</evidence>
<dbReference type="CDD" id="cd00090">
    <property type="entry name" value="HTH_ARSR"/>
    <property type="match status" value="1"/>
</dbReference>
<dbReference type="Pfam" id="PF08220">
    <property type="entry name" value="HTH_DeoR"/>
    <property type="match status" value="1"/>
</dbReference>
<name>A0A7W7ZA13_9BACT</name>
<evidence type="ECO:0000256" key="2">
    <source>
        <dbReference type="ARBA" id="ARBA00023163"/>
    </source>
</evidence>
<dbReference type="Proteomes" id="UP000540989">
    <property type="component" value="Unassembled WGS sequence"/>
</dbReference>
<evidence type="ECO:0000256" key="1">
    <source>
        <dbReference type="ARBA" id="ARBA00023015"/>
    </source>
</evidence>
<organism evidence="4 5">
    <name type="scientific">Granulicella aggregans</name>
    <dbReference type="NCBI Taxonomy" id="474949"/>
    <lineage>
        <taxon>Bacteria</taxon>
        <taxon>Pseudomonadati</taxon>
        <taxon>Acidobacteriota</taxon>
        <taxon>Terriglobia</taxon>
        <taxon>Terriglobales</taxon>
        <taxon>Acidobacteriaceae</taxon>
        <taxon>Granulicella</taxon>
    </lineage>
</organism>
<gene>
    <name evidence="4" type="ORF">HDF16_000632</name>
</gene>
<dbReference type="SMART" id="SM01134">
    <property type="entry name" value="DeoRC"/>
    <property type="match status" value="1"/>
</dbReference>
<dbReference type="Gene3D" id="3.40.50.1360">
    <property type="match status" value="1"/>
</dbReference>
<dbReference type="InterPro" id="IPR001034">
    <property type="entry name" value="DeoR_HTH"/>
</dbReference>
<dbReference type="InterPro" id="IPR050313">
    <property type="entry name" value="Carb_Metab_HTH_regulators"/>
</dbReference>
<dbReference type="PROSITE" id="PS51000">
    <property type="entry name" value="HTH_DEOR_2"/>
    <property type="match status" value="1"/>
</dbReference>
<dbReference type="AlphaFoldDB" id="A0A7W7ZA13"/>
<evidence type="ECO:0000313" key="4">
    <source>
        <dbReference type="EMBL" id="MBB5055963.1"/>
    </source>
</evidence>
<dbReference type="Pfam" id="PF00455">
    <property type="entry name" value="DeoRC"/>
    <property type="match status" value="1"/>
</dbReference>
<dbReference type="PRINTS" id="PR00037">
    <property type="entry name" value="HTHLACR"/>
</dbReference>
<feature type="domain" description="HTH deoR-type" evidence="3">
    <location>
        <begin position="5"/>
        <end position="60"/>
    </location>
</feature>
<dbReference type="PANTHER" id="PTHR30363:SF44">
    <property type="entry name" value="AGA OPERON TRANSCRIPTIONAL REPRESSOR-RELATED"/>
    <property type="match status" value="1"/>
</dbReference>
<keyword evidence="2" id="KW-0804">Transcription</keyword>
<proteinExistence type="predicted"/>
<comment type="caution">
    <text evidence="4">The sequence shown here is derived from an EMBL/GenBank/DDBJ whole genome shotgun (WGS) entry which is preliminary data.</text>
</comment>
<dbReference type="GO" id="GO:0003700">
    <property type="term" value="F:DNA-binding transcription factor activity"/>
    <property type="evidence" value="ECO:0007669"/>
    <property type="project" value="InterPro"/>
</dbReference>
<dbReference type="InterPro" id="IPR011991">
    <property type="entry name" value="ArsR-like_HTH"/>
</dbReference>
<dbReference type="InterPro" id="IPR036388">
    <property type="entry name" value="WH-like_DNA-bd_sf"/>
</dbReference>
<dbReference type="PANTHER" id="PTHR30363">
    <property type="entry name" value="HTH-TYPE TRANSCRIPTIONAL REGULATOR SRLR-RELATED"/>
    <property type="match status" value="1"/>
</dbReference>